<dbReference type="RefSeq" id="WP_305011623.1">
    <property type="nucleotide sequence ID" value="NZ_JAUQSX010000005.1"/>
</dbReference>
<dbReference type="InterPro" id="IPR032675">
    <property type="entry name" value="LRR_dom_sf"/>
</dbReference>
<dbReference type="SUPFAM" id="SSF52047">
    <property type="entry name" value="RNI-like"/>
    <property type="match status" value="1"/>
</dbReference>
<organism evidence="1 2">
    <name type="scientific">Hymenobacter mellowenesis</name>
    <dbReference type="NCBI Taxonomy" id="3063995"/>
    <lineage>
        <taxon>Bacteria</taxon>
        <taxon>Pseudomonadati</taxon>
        <taxon>Bacteroidota</taxon>
        <taxon>Cytophagia</taxon>
        <taxon>Cytophagales</taxon>
        <taxon>Hymenobacteraceae</taxon>
        <taxon>Hymenobacter</taxon>
    </lineage>
</organism>
<dbReference type="EMBL" id="JAUQSX010000005">
    <property type="protein sequence ID" value="MDO7846940.1"/>
    <property type="molecule type" value="Genomic_DNA"/>
</dbReference>
<protein>
    <recommendedName>
        <fullName evidence="3">Leucine rich repeat-containing protein</fullName>
    </recommendedName>
</protein>
<evidence type="ECO:0000313" key="1">
    <source>
        <dbReference type="EMBL" id="MDO7846940.1"/>
    </source>
</evidence>
<evidence type="ECO:0008006" key="3">
    <source>
        <dbReference type="Google" id="ProtNLM"/>
    </source>
</evidence>
<proteinExistence type="predicted"/>
<accession>A0ABT9AAS9</accession>
<name>A0ABT9AAS9_9BACT</name>
<evidence type="ECO:0000313" key="2">
    <source>
        <dbReference type="Proteomes" id="UP001167796"/>
    </source>
</evidence>
<dbReference type="Proteomes" id="UP001167796">
    <property type="component" value="Unassembled WGS sequence"/>
</dbReference>
<gene>
    <name evidence="1" type="ORF">Q5H92_11270</name>
</gene>
<dbReference type="Gene3D" id="3.80.10.10">
    <property type="entry name" value="Ribonuclease Inhibitor"/>
    <property type="match status" value="1"/>
</dbReference>
<sequence>MYNSNILKSALCLLVGAMPLTCCTRAEKPDDFTNLKVFESELSQLCRLHPEMRCSPSLNVSVGGGHVLAINIDGRGIGGQGLNRLPNSIYQFKNLMEFSLLSTDFEQIPDLRPFKGLRKVTIEYNRFKGPVHLKNLPPSIEDLMLSRDGIKEVIVDDSLPNLSLFDLTQNLMDGRINSTFCKLPNLQFLDISSGCCLSDAEQTRRANAAKEVLCKKDVGVSANRSFTD</sequence>
<comment type="caution">
    <text evidence="1">The sequence shown here is derived from an EMBL/GenBank/DDBJ whole genome shotgun (WGS) entry which is preliminary data.</text>
</comment>
<reference evidence="1" key="1">
    <citation type="submission" date="2023-07" db="EMBL/GenBank/DDBJ databases">
        <authorList>
            <person name="Kim M.K."/>
        </authorList>
    </citation>
    <scope>NUCLEOTIDE SEQUENCE</scope>
    <source>
        <strain evidence="1">M29</strain>
    </source>
</reference>
<keyword evidence="2" id="KW-1185">Reference proteome</keyword>